<proteinExistence type="predicted"/>
<dbReference type="EMBL" id="ML212597">
    <property type="protein sequence ID" value="TFK78353.1"/>
    <property type="molecule type" value="Genomic_DNA"/>
</dbReference>
<organism evidence="2 3">
    <name type="scientific">Polyporus arcularius HHB13444</name>
    <dbReference type="NCBI Taxonomy" id="1314778"/>
    <lineage>
        <taxon>Eukaryota</taxon>
        <taxon>Fungi</taxon>
        <taxon>Dikarya</taxon>
        <taxon>Basidiomycota</taxon>
        <taxon>Agaricomycotina</taxon>
        <taxon>Agaricomycetes</taxon>
        <taxon>Polyporales</taxon>
        <taxon>Polyporaceae</taxon>
        <taxon>Polyporus</taxon>
    </lineage>
</organism>
<dbReference type="Proteomes" id="UP000308197">
    <property type="component" value="Unassembled WGS sequence"/>
</dbReference>
<feature type="compositionally biased region" description="Basic residues" evidence="1">
    <location>
        <begin position="1"/>
        <end position="16"/>
    </location>
</feature>
<name>A0A5C3NY08_9APHY</name>
<protein>
    <submittedName>
        <fullName evidence="2">Uncharacterized protein</fullName>
    </submittedName>
</protein>
<dbReference type="AlphaFoldDB" id="A0A5C3NY08"/>
<feature type="compositionally biased region" description="Basic and acidic residues" evidence="1">
    <location>
        <begin position="42"/>
        <end position="59"/>
    </location>
</feature>
<feature type="non-terminal residue" evidence="2">
    <location>
        <position position="1"/>
    </location>
</feature>
<gene>
    <name evidence="2" type="ORF">K466DRAFT_570890</name>
</gene>
<evidence type="ECO:0000256" key="1">
    <source>
        <dbReference type="SAM" id="MobiDB-lite"/>
    </source>
</evidence>
<feature type="compositionally biased region" description="Basic and acidic residues" evidence="1">
    <location>
        <begin position="17"/>
        <end position="27"/>
    </location>
</feature>
<feature type="region of interest" description="Disordered" evidence="1">
    <location>
        <begin position="1"/>
        <end position="85"/>
    </location>
</feature>
<accession>A0A5C3NY08</accession>
<evidence type="ECO:0000313" key="3">
    <source>
        <dbReference type="Proteomes" id="UP000308197"/>
    </source>
</evidence>
<dbReference type="InParanoid" id="A0A5C3NY08"/>
<sequence length="442" mass="48878">GKAKSNKTPQSKRKAKAKDGEEKENSKTAKGHGKGKSTKVIAEQRAKTDKHIAKLHTLDSSDEDLDSESEARPRKRTRTASEEPKPQRTYIAYIVINTPSLPVTKSRTTRFSKAAAAIPQSNVSPISFYQRTTHPSFLSLVADKLNCDVKDLRMDDAQWQCMKPANSPRLTLNDTASYDAMLSMLANARKDQLVIRVLMSEPKARRKITVAVQSEHEYDDILPDGSSSLSIQEQMGLTVSNKKFARCLERLADRYQDNNMPELFPGKSVYERGGNYFELTGLRRQIWAKQWAKEVPGVDLINAPHTMHFTVSNAMHPPRGGASTAAGAGATDTTFTSILPALGQFLRSFQPSSSAVPSPVPMPANQPVVSSSRSTDALDAFCLSYNIPVEDHDRLVMLGIIPGDPDLEAIIGEMWKDTGFTLFAWRRIVFANNAFINANRAL</sequence>
<keyword evidence="3" id="KW-1185">Reference proteome</keyword>
<reference evidence="2 3" key="1">
    <citation type="journal article" date="2019" name="Nat. Ecol. Evol.">
        <title>Megaphylogeny resolves global patterns of mushroom evolution.</title>
        <authorList>
            <person name="Varga T."/>
            <person name="Krizsan K."/>
            <person name="Foldi C."/>
            <person name="Dima B."/>
            <person name="Sanchez-Garcia M."/>
            <person name="Sanchez-Ramirez S."/>
            <person name="Szollosi G.J."/>
            <person name="Szarkandi J.G."/>
            <person name="Papp V."/>
            <person name="Albert L."/>
            <person name="Andreopoulos W."/>
            <person name="Angelini C."/>
            <person name="Antonin V."/>
            <person name="Barry K.W."/>
            <person name="Bougher N.L."/>
            <person name="Buchanan P."/>
            <person name="Buyck B."/>
            <person name="Bense V."/>
            <person name="Catcheside P."/>
            <person name="Chovatia M."/>
            <person name="Cooper J."/>
            <person name="Damon W."/>
            <person name="Desjardin D."/>
            <person name="Finy P."/>
            <person name="Geml J."/>
            <person name="Haridas S."/>
            <person name="Hughes K."/>
            <person name="Justo A."/>
            <person name="Karasinski D."/>
            <person name="Kautmanova I."/>
            <person name="Kiss B."/>
            <person name="Kocsube S."/>
            <person name="Kotiranta H."/>
            <person name="LaButti K.M."/>
            <person name="Lechner B.E."/>
            <person name="Liimatainen K."/>
            <person name="Lipzen A."/>
            <person name="Lukacs Z."/>
            <person name="Mihaltcheva S."/>
            <person name="Morgado L.N."/>
            <person name="Niskanen T."/>
            <person name="Noordeloos M.E."/>
            <person name="Ohm R.A."/>
            <person name="Ortiz-Santana B."/>
            <person name="Ovrebo C."/>
            <person name="Racz N."/>
            <person name="Riley R."/>
            <person name="Savchenko A."/>
            <person name="Shiryaev A."/>
            <person name="Soop K."/>
            <person name="Spirin V."/>
            <person name="Szebenyi C."/>
            <person name="Tomsovsky M."/>
            <person name="Tulloss R.E."/>
            <person name="Uehling J."/>
            <person name="Grigoriev I.V."/>
            <person name="Vagvolgyi C."/>
            <person name="Papp T."/>
            <person name="Martin F.M."/>
            <person name="Miettinen O."/>
            <person name="Hibbett D.S."/>
            <person name="Nagy L.G."/>
        </authorList>
    </citation>
    <scope>NUCLEOTIDE SEQUENCE [LARGE SCALE GENOMIC DNA]</scope>
    <source>
        <strain evidence="2 3">HHB13444</strain>
    </source>
</reference>
<evidence type="ECO:0000313" key="2">
    <source>
        <dbReference type="EMBL" id="TFK78353.1"/>
    </source>
</evidence>